<protein>
    <submittedName>
        <fullName evidence="1">SNase-domain-containing protein</fullName>
    </submittedName>
</protein>
<organism evidence="1 2">
    <name type="scientific">Hygrophoropsis aurantiaca</name>
    <dbReference type="NCBI Taxonomy" id="72124"/>
    <lineage>
        <taxon>Eukaryota</taxon>
        <taxon>Fungi</taxon>
        <taxon>Dikarya</taxon>
        <taxon>Basidiomycota</taxon>
        <taxon>Agaricomycotina</taxon>
        <taxon>Agaricomycetes</taxon>
        <taxon>Agaricomycetidae</taxon>
        <taxon>Boletales</taxon>
        <taxon>Coniophorineae</taxon>
        <taxon>Hygrophoropsidaceae</taxon>
        <taxon>Hygrophoropsis</taxon>
    </lineage>
</organism>
<evidence type="ECO:0000313" key="2">
    <source>
        <dbReference type="Proteomes" id="UP000790377"/>
    </source>
</evidence>
<name>A0ACB8AGL1_9AGAM</name>
<dbReference type="EMBL" id="MU267660">
    <property type="protein sequence ID" value="KAH7912076.1"/>
    <property type="molecule type" value="Genomic_DNA"/>
</dbReference>
<reference evidence="1" key="1">
    <citation type="journal article" date="2021" name="New Phytol.">
        <title>Evolutionary innovations through gain and loss of genes in the ectomycorrhizal Boletales.</title>
        <authorList>
            <person name="Wu G."/>
            <person name="Miyauchi S."/>
            <person name="Morin E."/>
            <person name="Kuo A."/>
            <person name="Drula E."/>
            <person name="Varga T."/>
            <person name="Kohler A."/>
            <person name="Feng B."/>
            <person name="Cao Y."/>
            <person name="Lipzen A."/>
            <person name="Daum C."/>
            <person name="Hundley H."/>
            <person name="Pangilinan J."/>
            <person name="Johnson J."/>
            <person name="Barry K."/>
            <person name="LaButti K."/>
            <person name="Ng V."/>
            <person name="Ahrendt S."/>
            <person name="Min B."/>
            <person name="Choi I.G."/>
            <person name="Park H."/>
            <person name="Plett J.M."/>
            <person name="Magnuson J."/>
            <person name="Spatafora J.W."/>
            <person name="Nagy L.G."/>
            <person name="Henrissat B."/>
            <person name="Grigoriev I.V."/>
            <person name="Yang Z.L."/>
            <person name="Xu J."/>
            <person name="Martin F.M."/>
        </authorList>
    </citation>
    <scope>NUCLEOTIDE SEQUENCE</scope>
    <source>
        <strain evidence="1">ATCC 28755</strain>
    </source>
</reference>
<proteinExistence type="predicted"/>
<accession>A0ACB8AGL1</accession>
<gene>
    <name evidence="1" type="ORF">BJ138DRAFT_1005254</name>
</gene>
<keyword evidence="2" id="KW-1185">Reference proteome</keyword>
<evidence type="ECO:0000313" key="1">
    <source>
        <dbReference type="EMBL" id="KAH7912076.1"/>
    </source>
</evidence>
<dbReference type="Proteomes" id="UP000790377">
    <property type="component" value="Unassembled WGS sequence"/>
</dbReference>
<comment type="caution">
    <text evidence="1">The sequence shown here is derived from an EMBL/GenBank/DDBJ whole genome shotgun (WGS) entry which is preliminary data.</text>
</comment>
<sequence length="299" mass="33858">MRLLPWKSESEPNRQSPKAKDRFVRAKKKVKDRLHSKFAPQVAVIALSAFALGSVSTIAATITYRRYLCRLRTSEWITPDILKRRRWIKGVVTSVGDADNFRLYHTPGIGWRWPLKVRRIPPVGRELKDQTIHIRIAGVDAPEAAHFGRPAQPYAAESLSWLKDQIEGKTVYCQLLRRDQYSRIVALVTRRPRLLPGFLVPGKILSLEMLRAGWATTYEQAGAEYGPVGKDEFLKVEATAKAARRGMWTSGTSAETPAEYKRRYTQTPESAAQSQLNQAGQSKDASTPVTTSWLKRLWT</sequence>